<protein>
    <submittedName>
        <fullName evidence="1">Uncharacterized protein</fullName>
    </submittedName>
</protein>
<evidence type="ECO:0000313" key="2">
    <source>
        <dbReference type="Proteomes" id="UP000521872"/>
    </source>
</evidence>
<dbReference type="Proteomes" id="UP000521872">
    <property type="component" value="Unassembled WGS sequence"/>
</dbReference>
<gene>
    <name evidence="1" type="ORF">D9613_007407</name>
</gene>
<organism evidence="1 2">
    <name type="scientific">Agrocybe pediades</name>
    <dbReference type="NCBI Taxonomy" id="84607"/>
    <lineage>
        <taxon>Eukaryota</taxon>
        <taxon>Fungi</taxon>
        <taxon>Dikarya</taxon>
        <taxon>Basidiomycota</taxon>
        <taxon>Agaricomycotina</taxon>
        <taxon>Agaricomycetes</taxon>
        <taxon>Agaricomycetidae</taxon>
        <taxon>Agaricales</taxon>
        <taxon>Agaricineae</taxon>
        <taxon>Strophariaceae</taxon>
        <taxon>Agrocybe</taxon>
    </lineage>
</organism>
<name>A0A8H4QMQ5_9AGAR</name>
<evidence type="ECO:0000313" key="1">
    <source>
        <dbReference type="EMBL" id="KAF4613626.1"/>
    </source>
</evidence>
<comment type="caution">
    <text evidence="1">The sequence shown here is derived from an EMBL/GenBank/DDBJ whole genome shotgun (WGS) entry which is preliminary data.</text>
</comment>
<sequence length="79" mass="9017">MRGYTIVCVVGARILVLLERLPEGKDIQREAQAKLHTGEYEKKAVTWRWFGQADGGFGDLPWAKENIFHFGLTVVIERT</sequence>
<keyword evidence="2" id="KW-1185">Reference proteome</keyword>
<accession>A0A8H4QMQ5</accession>
<dbReference type="EMBL" id="JAACJL010000045">
    <property type="protein sequence ID" value="KAF4613626.1"/>
    <property type="molecule type" value="Genomic_DNA"/>
</dbReference>
<proteinExistence type="predicted"/>
<dbReference type="AlphaFoldDB" id="A0A8H4QMQ5"/>
<reference evidence="1 2" key="1">
    <citation type="submission" date="2019-12" db="EMBL/GenBank/DDBJ databases">
        <authorList>
            <person name="Floudas D."/>
            <person name="Bentzer J."/>
            <person name="Ahren D."/>
            <person name="Johansson T."/>
            <person name="Persson P."/>
            <person name="Tunlid A."/>
        </authorList>
    </citation>
    <scope>NUCLEOTIDE SEQUENCE [LARGE SCALE GENOMIC DNA]</scope>
    <source>
        <strain evidence="1 2">CBS 102.39</strain>
    </source>
</reference>